<name>A0A813L302_POLGL</name>
<evidence type="ECO:0008006" key="6">
    <source>
        <dbReference type="Google" id="ProtNLM"/>
    </source>
</evidence>
<accession>A0A813L302</accession>
<feature type="compositionally biased region" description="Pro residues" evidence="1">
    <location>
        <begin position="217"/>
        <end position="230"/>
    </location>
</feature>
<evidence type="ECO:0000313" key="4">
    <source>
        <dbReference type="Proteomes" id="UP000626109"/>
    </source>
</evidence>
<organism evidence="3 4">
    <name type="scientific">Polarella glacialis</name>
    <name type="common">Dinoflagellate</name>
    <dbReference type="NCBI Taxonomy" id="89957"/>
    <lineage>
        <taxon>Eukaryota</taxon>
        <taxon>Sar</taxon>
        <taxon>Alveolata</taxon>
        <taxon>Dinophyceae</taxon>
        <taxon>Suessiales</taxon>
        <taxon>Suessiaceae</taxon>
        <taxon>Polarella</taxon>
    </lineage>
</organism>
<comment type="caution">
    <text evidence="3">The sequence shown here is derived from an EMBL/GenBank/DDBJ whole genome shotgun (WGS) entry which is preliminary data.</text>
</comment>
<evidence type="ECO:0000313" key="2">
    <source>
        <dbReference type="EMBL" id="CAE8592050.1"/>
    </source>
</evidence>
<reference evidence="3" key="1">
    <citation type="submission" date="2021-02" db="EMBL/GenBank/DDBJ databases">
        <authorList>
            <person name="Dougan E. K."/>
            <person name="Rhodes N."/>
            <person name="Thang M."/>
            <person name="Chan C."/>
        </authorList>
    </citation>
    <scope>NUCLEOTIDE SEQUENCE</scope>
</reference>
<dbReference type="Proteomes" id="UP000626109">
    <property type="component" value="Unassembled WGS sequence"/>
</dbReference>
<keyword evidence="5" id="KW-1185">Reference proteome</keyword>
<sequence length="790" mass="87919">MFGAATLPAPSSPPEDGDHQRAAVLVSGNVCELLAARGLPGWLLECVQTAVQRSVRRSAVPLGPGAEGVAGGRQMAITSEDLAATGIAHPLHRRRVLKELELIFSAPKEGWLPEAQRQEAARGVQPEMCVFVPEVTVQLKQPQQNQPQQHQQHHGQEQHAEQQQDNVEQQEDQQHDQGQLEPGIQSPGRPAFFPRGGRRTARLKQILPIAGRRRPRSSPPAPHFRWPFPPASLGTPSVSEAGNPVVPEEPVHGHRGRGVRFGTWGSEKEYHSLKHARRRQLKAFTDSGGEASPQLFSEMLQHRASWQSPRKGKQMDFLPLSIADDTETLAEQVRKSALLQVNEVADVNVNVEEQEAILRRNGLDWESWLQGRLHPSGTLAVVDEVLRLALRGNITELRQGIARIEAHGAELTSSLMSEPVPEKLSKVFPHAPADNPPPRTAWAWLTWRLATLETAENRLAGLLADARELIRSCVDDRKFLATKSTAARNTILASLLPGLQKRSQQYVRGSLARATPIREEEEDSGSSSPRSPVKQEEDSASEEELQEKDALEAASIPQPPRRPLSQTSFSISYAMQMAAGLLKFRKAVKLVQRNLALEKAQKQERRHSTTKGKTKPVFFLALQDRIETVRDQVEKLIREIDYWPGLQSRSRSSAFAVVEQLASNSEQLFERFLDLRQPVEKALRELTLGSQGVVDGDDLEDCLISTQREVAIRMLIGDKAVEAARAAGISPWPSVEDEPVNPWRDFDRPGPPPWEATFMRALQRVETLKNMRRKRGHSMWGGGVNDDDSD</sequence>
<dbReference type="OrthoDB" id="434966at2759"/>
<evidence type="ECO:0000313" key="3">
    <source>
        <dbReference type="EMBL" id="CAE8721426.1"/>
    </source>
</evidence>
<gene>
    <name evidence="2" type="ORF">PGLA1383_LOCUS10708</name>
    <name evidence="3" type="ORF">PGLA2088_LOCUS41921</name>
</gene>
<feature type="compositionally biased region" description="Low complexity" evidence="1">
    <location>
        <begin position="141"/>
        <end position="150"/>
    </location>
</feature>
<dbReference type="Proteomes" id="UP000654075">
    <property type="component" value="Unassembled WGS sequence"/>
</dbReference>
<feature type="region of interest" description="Disordered" evidence="1">
    <location>
        <begin position="140"/>
        <end position="262"/>
    </location>
</feature>
<dbReference type="EMBL" id="CAJNNV010005432">
    <property type="protein sequence ID" value="CAE8592050.1"/>
    <property type="molecule type" value="Genomic_DNA"/>
</dbReference>
<evidence type="ECO:0000256" key="1">
    <source>
        <dbReference type="SAM" id="MobiDB-lite"/>
    </source>
</evidence>
<proteinExistence type="predicted"/>
<dbReference type="AlphaFoldDB" id="A0A813L302"/>
<evidence type="ECO:0000313" key="5">
    <source>
        <dbReference type="Proteomes" id="UP000654075"/>
    </source>
</evidence>
<dbReference type="EMBL" id="CAJNNW010034052">
    <property type="protein sequence ID" value="CAE8721426.1"/>
    <property type="molecule type" value="Genomic_DNA"/>
</dbReference>
<feature type="region of interest" description="Disordered" evidence="1">
    <location>
        <begin position="510"/>
        <end position="564"/>
    </location>
</feature>
<protein>
    <recommendedName>
        <fullName evidence="6">SAM domain-containing protein</fullName>
    </recommendedName>
</protein>